<dbReference type="InterPro" id="IPR054331">
    <property type="entry name" value="LiaF_TM"/>
</dbReference>
<feature type="transmembrane region" description="Helical" evidence="2">
    <location>
        <begin position="27"/>
        <end position="43"/>
    </location>
</feature>
<dbReference type="Pfam" id="PF22570">
    <property type="entry name" value="LiaF-TM"/>
    <property type="match status" value="1"/>
</dbReference>
<feature type="region of interest" description="Disordered" evidence="1">
    <location>
        <begin position="1"/>
        <end position="22"/>
    </location>
</feature>
<evidence type="ECO:0000313" key="4">
    <source>
        <dbReference type="EMBL" id="MFC0349140.1"/>
    </source>
</evidence>
<keyword evidence="2" id="KW-0472">Membrane</keyword>
<keyword evidence="2" id="KW-1133">Transmembrane helix</keyword>
<dbReference type="EMBL" id="JBHLXJ010000004">
    <property type="protein sequence ID" value="MFC0349140.1"/>
    <property type="molecule type" value="Genomic_DNA"/>
</dbReference>
<accession>A0ABV6ICC6</accession>
<reference evidence="4 5" key="1">
    <citation type="submission" date="2024-09" db="EMBL/GenBank/DDBJ databases">
        <authorList>
            <person name="Sun Q."/>
            <person name="Mori K."/>
        </authorList>
    </citation>
    <scope>NUCLEOTIDE SEQUENCE [LARGE SCALE GENOMIC DNA]</scope>
    <source>
        <strain evidence="4 5">CCM 8677</strain>
    </source>
</reference>
<evidence type="ECO:0000313" key="5">
    <source>
        <dbReference type="Proteomes" id="UP001589844"/>
    </source>
</evidence>
<name>A0ABV6ICC6_9BURK</name>
<gene>
    <name evidence="4" type="ORF">ACFFJH_04940</name>
</gene>
<organism evidence="4 5">
    <name type="scientific">Undibacterium danionis</name>
    <dbReference type="NCBI Taxonomy" id="1812100"/>
    <lineage>
        <taxon>Bacteria</taxon>
        <taxon>Pseudomonadati</taxon>
        <taxon>Pseudomonadota</taxon>
        <taxon>Betaproteobacteria</taxon>
        <taxon>Burkholderiales</taxon>
        <taxon>Oxalobacteraceae</taxon>
        <taxon>Undibacterium</taxon>
    </lineage>
</organism>
<keyword evidence="5" id="KW-1185">Reference proteome</keyword>
<evidence type="ECO:0000259" key="3">
    <source>
        <dbReference type="Pfam" id="PF22570"/>
    </source>
</evidence>
<comment type="caution">
    <text evidence="4">The sequence shown here is derived from an EMBL/GenBank/DDBJ whole genome shotgun (WGS) entry which is preliminary data.</text>
</comment>
<dbReference type="RefSeq" id="WP_390210512.1">
    <property type="nucleotide sequence ID" value="NZ_JBHLXJ010000004.1"/>
</dbReference>
<protein>
    <submittedName>
        <fullName evidence="4">LiaI-LiaF-like domain-containing protein</fullName>
    </submittedName>
</protein>
<keyword evidence="2" id="KW-0812">Transmembrane</keyword>
<evidence type="ECO:0000256" key="2">
    <source>
        <dbReference type="SAM" id="Phobius"/>
    </source>
</evidence>
<dbReference type="Proteomes" id="UP001589844">
    <property type="component" value="Unassembled WGS sequence"/>
</dbReference>
<feature type="transmembrane region" description="Helical" evidence="2">
    <location>
        <begin position="106"/>
        <end position="124"/>
    </location>
</feature>
<sequence>MTEQTPGQTNTTTNLQSSSSKRKEKDSVHMGIMLVAIGFFFLLDQLDYINARDYFKYWPAIISFSGVLHILRADRMAEVLDGFFQIALGAWLYAVTQHLYGLTFANSWPVFVIAAGLNMMFKYFTDKPKN</sequence>
<evidence type="ECO:0000256" key="1">
    <source>
        <dbReference type="SAM" id="MobiDB-lite"/>
    </source>
</evidence>
<feature type="domain" description="LiaF transmembrane" evidence="3">
    <location>
        <begin position="30"/>
        <end position="122"/>
    </location>
</feature>
<proteinExistence type="predicted"/>
<feature type="compositionally biased region" description="Low complexity" evidence="1">
    <location>
        <begin position="1"/>
        <end position="19"/>
    </location>
</feature>